<keyword evidence="9" id="KW-0067">ATP-binding</keyword>
<organism evidence="16 17">
    <name type="scientific">Bacteroides thetaiotaomicron dnLKV9</name>
    <dbReference type="NCBI Taxonomy" id="1235785"/>
    <lineage>
        <taxon>Bacteria</taxon>
        <taxon>Pseudomonadati</taxon>
        <taxon>Bacteroidota</taxon>
        <taxon>Bacteroidia</taxon>
        <taxon>Bacteroidales</taxon>
        <taxon>Bacteroidaceae</taxon>
        <taxon>Bacteroides</taxon>
    </lineage>
</organism>
<evidence type="ECO:0000259" key="14">
    <source>
        <dbReference type="PROSITE" id="PS50109"/>
    </source>
</evidence>
<keyword evidence="7" id="KW-0547">Nucleotide-binding</keyword>
<name>R9HIM8_BACT4</name>
<dbReference type="GO" id="GO:0000155">
    <property type="term" value="F:phosphorelay sensor kinase activity"/>
    <property type="evidence" value="ECO:0007669"/>
    <property type="project" value="InterPro"/>
</dbReference>
<dbReference type="PANTHER" id="PTHR43047">
    <property type="entry name" value="TWO-COMPONENT HISTIDINE PROTEIN KINASE"/>
    <property type="match status" value="1"/>
</dbReference>
<dbReference type="Proteomes" id="UP000014207">
    <property type="component" value="Unassembled WGS sequence"/>
</dbReference>
<keyword evidence="13" id="KW-0812">Transmembrane</keyword>
<dbReference type="Pfam" id="PF02518">
    <property type="entry name" value="HATPase_c"/>
    <property type="match status" value="1"/>
</dbReference>
<dbReference type="Pfam" id="PF00512">
    <property type="entry name" value="HisKA"/>
    <property type="match status" value="1"/>
</dbReference>
<keyword evidence="10" id="KW-0902">Two-component regulatory system</keyword>
<dbReference type="PROSITE" id="PS50109">
    <property type="entry name" value="HIS_KIN"/>
    <property type="match status" value="1"/>
</dbReference>
<dbReference type="FunFam" id="3.30.565.10:FF:000023">
    <property type="entry name" value="PAS domain-containing sensor histidine kinase"/>
    <property type="match status" value="1"/>
</dbReference>
<evidence type="ECO:0000259" key="15">
    <source>
        <dbReference type="PROSITE" id="PS50110"/>
    </source>
</evidence>
<evidence type="ECO:0000256" key="4">
    <source>
        <dbReference type="ARBA" id="ARBA00022475"/>
    </source>
</evidence>
<dbReference type="SMART" id="SM00387">
    <property type="entry name" value="HATPase_c"/>
    <property type="match status" value="1"/>
</dbReference>
<evidence type="ECO:0000313" key="16">
    <source>
        <dbReference type="EMBL" id="EOS01020.1"/>
    </source>
</evidence>
<reference evidence="16 17" key="1">
    <citation type="submission" date="2013-04" db="EMBL/GenBank/DDBJ databases">
        <title>The Genome Sequence of Bacteroides thetaiotaomicron dnLKV9.</title>
        <authorList>
            <consortium name="The Broad Institute Genomics Platform"/>
            <consortium name="The Broad Institute Genome Sequencing Center for Infectious Disease"/>
            <person name="Earl A."/>
            <person name="Xavier R."/>
            <person name="Kuhn K."/>
            <person name="Stappenbeck T."/>
            <person name="Walker B."/>
            <person name="Young S."/>
            <person name="Zeng Q."/>
            <person name="Gargeya S."/>
            <person name="Fitzgerald M."/>
            <person name="Haas B."/>
            <person name="Abouelleil A."/>
            <person name="Allen A.W."/>
            <person name="Alvarado L."/>
            <person name="Arachchi H.M."/>
            <person name="Berlin A.M."/>
            <person name="Chapman S.B."/>
            <person name="Gainer-Dewar J."/>
            <person name="Goldberg J."/>
            <person name="Griggs A."/>
            <person name="Gujja S."/>
            <person name="Hansen M."/>
            <person name="Howarth C."/>
            <person name="Imamovic A."/>
            <person name="Ireland A."/>
            <person name="Larimer J."/>
            <person name="McCowan C."/>
            <person name="Murphy C."/>
            <person name="Pearson M."/>
            <person name="Poon T.W."/>
            <person name="Priest M."/>
            <person name="Roberts A."/>
            <person name="Saif S."/>
            <person name="Shea T."/>
            <person name="Sisk P."/>
            <person name="Sykes S."/>
            <person name="Wortman J."/>
            <person name="Nusbaum C."/>
            <person name="Birren B."/>
        </authorList>
    </citation>
    <scope>NUCLEOTIDE SEQUENCE [LARGE SCALE GENOMIC DNA]</scope>
    <source>
        <strain evidence="17">dnLKV9</strain>
    </source>
</reference>
<dbReference type="Gene3D" id="3.40.50.2300">
    <property type="match status" value="1"/>
</dbReference>
<keyword evidence="8" id="KW-0418">Kinase</keyword>
<dbReference type="PROSITE" id="PS50110">
    <property type="entry name" value="RESPONSE_REGULATORY"/>
    <property type="match status" value="1"/>
</dbReference>
<evidence type="ECO:0000256" key="3">
    <source>
        <dbReference type="ARBA" id="ARBA00012438"/>
    </source>
</evidence>
<dbReference type="AlphaFoldDB" id="R9HIM8"/>
<dbReference type="InterPro" id="IPR001789">
    <property type="entry name" value="Sig_transdc_resp-reg_receiver"/>
</dbReference>
<dbReference type="Gene3D" id="3.30.565.10">
    <property type="entry name" value="Histidine kinase-like ATPase, C-terminal domain"/>
    <property type="match status" value="1"/>
</dbReference>
<accession>R9HIM8</accession>
<dbReference type="SMART" id="SM00388">
    <property type="entry name" value="HisKA"/>
    <property type="match status" value="1"/>
</dbReference>
<evidence type="ECO:0000256" key="12">
    <source>
        <dbReference type="PROSITE-ProRule" id="PRU00169"/>
    </source>
</evidence>
<evidence type="ECO:0000256" key="13">
    <source>
        <dbReference type="SAM" id="Phobius"/>
    </source>
</evidence>
<dbReference type="Pfam" id="PF00072">
    <property type="entry name" value="Response_reg"/>
    <property type="match status" value="1"/>
</dbReference>
<feature type="modified residue" description="4-aspartylphosphate" evidence="12">
    <location>
        <position position="584"/>
    </location>
</feature>
<dbReference type="SUPFAM" id="SSF55874">
    <property type="entry name" value="ATPase domain of HSP90 chaperone/DNA topoisomerase II/histidine kinase"/>
    <property type="match status" value="1"/>
</dbReference>
<feature type="domain" description="Response regulatory" evidence="15">
    <location>
        <begin position="535"/>
        <end position="652"/>
    </location>
</feature>
<comment type="caution">
    <text evidence="16">The sequence shown here is derived from an EMBL/GenBank/DDBJ whole genome shotgun (WGS) entry which is preliminary data.</text>
</comment>
<dbReference type="InterPro" id="IPR005467">
    <property type="entry name" value="His_kinase_dom"/>
</dbReference>
<dbReference type="SUPFAM" id="SSF47226">
    <property type="entry name" value="Histidine-containing phosphotransfer domain, HPT domain"/>
    <property type="match status" value="1"/>
</dbReference>
<gene>
    <name evidence="16" type="ORF">C799_02873</name>
</gene>
<dbReference type="SUPFAM" id="SSF47384">
    <property type="entry name" value="Homodimeric domain of signal transducing histidine kinase"/>
    <property type="match status" value="1"/>
</dbReference>
<evidence type="ECO:0000256" key="6">
    <source>
        <dbReference type="ARBA" id="ARBA00022679"/>
    </source>
</evidence>
<dbReference type="GO" id="GO:0009927">
    <property type="term" value="F:histidine phosphotransfer kinase activity"/>
    <property type="evidence" value="ECO:0007669"/>
    <property type="project" value="TreeGrafter"/>
</dbReference>
<comment type="catalytic activity">
    <reaction evidence="1">
        <text>ATP + protein L-histidine = ADP + protein N-phospho-L-histidine.</text>
        <dbReference type="EC" id="2.7.13.3"/>
    </reaction>
</comment>
<evidence type="ECO:0000256" key="11">
    <source>
        <dbReference type="ARBA" id="ARBA00023136"/>
    </source>
</evidence>
<dbReference type="GO" id="GO:0005524">
    <property type="term" value="F:ATP binding"/>
    <property type="evidence" value="ECO:0007669"/>
    <property type="project" value="UniProtKB-KW"/>
</dbReference>
<dbReference type="RefSeq" id="WP_016268704.1">
    <property type="nucleotide sequence ID" value="NZ_KE159459.1"/>
</dbReference>
<dbReference type="InterPro" id="IPR011006">
    <property type="entry name" value="CheY-like_superfamily"/>
</dbReference>
<proteinExistence type="predicted"/>
<evidence type="ECO:0000313" key="17">
    <source>
        <dbReference type="Proteomes" id="UP000014207"/>
    </source>
</evidence>
<feature type="domain" description="Histidine kinase" evidence="14">
    <location>
        <begin position="301"/>
        <end position="514"/>
    </location>
</feature>
<dbReference type="Gene3D" id="1.10.287.130">
    <property type="match status" value="1"/>
</dbReference>
<feature type="transmembrane region" description="Helical" evidence="13">
    <location>
        <begin position="6"/>
        <end position="28"/>
    </location>
</feature>
<evidence type="ECO:0000256" key="5">
    <source>
        <dbReference type="ARBA" id="ARBA00022553"/>
    </source>
</evidence>
<dbReference type="GO" id="GO:0005886">
    <property type="term" value="C:plasma membrane"/>
    <property type="evidence" value="ECO:0007669"/>
    <property type="project" value="UniProtKB-SubCell"/>
</dbReference>
<dbReference type="InterPro" id="IPR036641">
    <property type="entry name" value="HPT_dom_sf"/>
</dbReference>
<dbReference type="CDD" id="cd17546">
    <property type="entry name" value="REC_hyHK_CKI1_RcsC-like"/>
    <property type="match status" value="1"/>
</dbReference>
<dbReference type="SMART" id="SM00448">
    <property type="entry name" value="REC"/>
    <property type="match status" value="1"/>
</dbReference>
<dbReference type="CDD" id="cd00082">
    <property type="entry name" value="HisKA"/>
    <property type="match status" value="1"/>
</dbReference>
<dbReference type="EC" id="2.7.13.3" evidence="3"/>
<dbReference type="InterPro" id="IPR004358">
    <property type="entry name" value="Sig_transdc_His_kin-like_C"/>
</dbReference>
<dbReference type="HOGENOM" id="CLU_000445_114_50_10"/>
<evidence type="ECO:0000256" key="2">
    <source>
        <dbReference type="ARBA" id="ARBA00004236"/>
    </source>
</evidence>
<keyword evidence="11 13" id="KW-0472">Membrane</keyword>
<evidence type="ECO:0000256" key="8">
    <source>
        <dbReference type="ARBA" id="ARBA00022777"/>
    </source>
</evidence>
<keyword evidence="13" id="KW-1133">Transmembrane helix</keyword>
<evidence type="ECO:0000256" key="1">
    <source>
        <dbReference type="ARBA" id="ARBA00000085"/>
    </source>
</evidence>
<dbReference type="InterPro" id="IPR003661">
    <property type="entry name" value="HisK_dim/P_dom"/>
</dbReference>
<dbReference type="PATRIC" id="fig|1235785.3.peg.2893"/>
<feature type="transmembrane region" description="Helical" evidence="13">
    <location>
        <begin position="247"/>
        <end position="267"/>
    </location>
</feature>
<sequence length="775" mass="88283">MKLLLQHKIFIGYFLLMAVIGCMVTIVLHERKRVTEIEQESITISQTQSNISTVHRHITVLATFGESVMTWTEKDCELYRTRRLKADSLLQILREQCKEFVRPKQVDSLRTLLLNKEEHLLRMKEIFRQQKHIDSLLVGQYSLATSPANTSRTVTRKKKGIAGFFGGKETVQLPPVNTKVRARGNELISLQEERRRNIETYTDSLRLHNRELNGKLRTLITSLDEQTSIAFQSKEERLKASYEHSSLVITGLIVFSIILLFVLYLIIQRDIKVKARNRKRLEETIEQNNALLEMRKNIILTISHDIRAPLNIISGSAELAMDTREKKRRNNHLDNIRIVCKHVVHLLNNLLDVYRLNEAKETCNDVPFSLKDLLERTVFGFSHVVNNKGILFCHNFKDTDVKLYGDVDRIEQIIDNLLSNAVKFTEAGTISLNACYSEGELLLEVKDTGIGMSEETLSRIFRPFERLSSVVNAQGFGLGLPITKGLVNLLGGTINVTSSIDQGSTFRVTLPMKITDEPIESENRIIPHPMHLPQSVLVIDDDTMLLDVIKEMLERNGMNCTTCATSKEVVKAMRGKDYDLLLSDIQMPGTNGFELLTLLRNSNIGNSRTIPVVAMTARGDREKEAFLHAGFTDCIYKPFSSSELLSLLSTVKRCRNDDYQGIDFSVMLSEVSDKAGLLRSFIIQSEKDLEELLSGMNDGDRHKLRETVHRMQPMWELLQMEDALSAYRTLLKGDTATDDAVREHTRQIMKCIAMFIAEAKNKIKRRTNEAEDTDS</sequence>
<evidence type="ECO:0000256" key="7">
    <source>
        <dbReference type="ARBA" id="ARBA00022741"/>
    </source>
</evidence>
<dbReference type="SUPFAM" id="SSF52172">
    <property type="entry name" value="CheY-like"/>
    <property type="match status" value="1"/>
</dbReference>
<keyword evidence="6" id="KW-0808">Transferase</keyword>
<dbReference type="PANTHER" id="PTHR43047:SF72">
    <property type="entry name" value="OSMOSENSING HISTIDINE PROTEIN KINASE SLN1"/>
    <property type="match status" value="1"/>
</dbReference>
<dbReference type="PROSITE" id="PS51257">
    <property type="entry name" value="PROKAR_LIPOPROTEIN"/>
    <property type="match status" value="1"/>
</dbReference>
<evidence type="ECO:0000256" key="10">
    <source>
        <dbReference type="ARBA" id="ARBA00023012"/>
    </source>
</evidence>
<comment type="subcellular location">
    <subcellularLocation>
        <location evidence="2">Cell membrane</location>
    </subcellularLocation>
</comment>
<keyword evidence="4" id="KW-1003">Cell membrane</keyword>
<dbReference type="EMBL" id="ASSM01000009">
    <property type="protein sequence ID" value="EOS01020.1"/>
    <property type="molecule type" value="Genomic_DNA"/>
</dbReference>
<dbReference type="InterPro" id="IPR036890">
    <property type="entry name" value="HATPase_C_sf"/>
</dbReference>
<keyword evidence="5 12" id="KW-0597">Phosphoprotein</keyword>
<dbReference type="InterPro" id="IPR003594">
    <property type="entry name" value="HATPase_dom"/>
</dbReference>
<dbReference type="PRINTS" id="PR00344">
    <property type="entry name" value="BCTRLSENSOR"/>
</dbReference>
<protein>
    <recommendedName>
        <fullName evidence="3">histidine kinase</fullName>
        <ecNumber evidence="3">2.7.13.3</ecNumber>
    </recommendedName>
</protein>
<evidence type="ECO:0000256" key="9">
    <source>
        <dbReference type="ARBA" id="ARBA00022840"/>
    </source>
</evidence>
<dbReference type="InterPro" id="IPR036097">
    <property type="entry name" value="HisK_dim/P_sf"/>
</dbReference>